<keyword evidence="1" id="KW-1133">Transmembrane helix</keyword>
<sequence length="123" mass="13998">MYQTQHYFQRRPMELHRAAVVFFSFMFVALIMCFPDMAHAAFDGKFSPNSETVANSNKSVLDWWRVLSYYGIWASVFAFFFSLFALGGRFWWVPLVTAFVCLFGETFVTGVASWQGGGTAGTN</sequence>
<name>A0A0F9V8Y6_9ZZZZ</name>
<evidence type="ECO:0000313" key="2">
    <source>
        <dbReference type="EMBL" id="KKN96207.1"/>
    </source>
</evidence>
<accession>A0A0F9V8Y6</accession>
<reference evidence="2" key="1">
    <citation type="journal article" date="2015" name="Nature">
        <title>Complex archaea that bridge the gap between prokaryotes and eukaryotes.</title>
        <authorList>
            <person name="Spang A."/>
            <person name="Saw J.H."/>
            <person name="Jorgensen S.L."/>
            <person name="Zaremba-Niedzwiedzka K."/>
            <person name="Martijn J."/>
            <person name="Lind A.E."/>
            <person name="van Eijk R."/>
            <person name="Schleper C."/>
            <person name="Guy L."/>
            <person name="Ettema T.J."/>
        </authorList>
    </citation>
    <scope>NUCLEOTIDE SEQUENCE</scope>
</reference>
<gene>
    <name evidence="2" type="ORF">LCGC14_0171370</name>
</gene>
<dbReference type="EMBL" id="LAZR01000066">
    <property type="protein sequence ID" value="KKN96207.1"/>
    <property type="molecule type" value="Genomic_DNA"/>
</dbReference>
<keyword evidence="1" id="KW-0812">Transmembrane</keyword>
<evidence type="ECO:0000256" key="1">
    <source>
        <dbReference type="SAM" id="Phobius"/>
    </source>
</evidence>
<organism evidence="2">
    <name type="scientific">marine sediment metagenome</name>
    <dbReference type="NCBI Taxonomy" id="412755"/>
    <lineage>
        <taxon>unclassified sequences</taxon>
        <taxon>metagenomes</taxon>
        <taxon>ecological metagenomes</taxon>
    </lineage>
</organism>
<keyword evidence="1" id="KW-0472">Membrane</keyword>
<comment type="caution">
    <text evidence="2">The sequence shown here is derived from an EMBL/GenBank/DDBJ whole genome shotgun (WGS) entry which is preliminary data.</text>
</comment>
<protein>
    <submittedName>
        <fullName evidence="2">Uncharacterized protein</fullName>
    </submittedName>
</protein>
<feature type="transmembrane region" description="Helical" evidence="1">
    <location>
        <begin position="20"/>
        <end position="42"/>
    </location>
</feature>
<proteinExistence type="predicted"/>
<dbReference type="AlphaFoldDB" id="A0A0F9V8Y6"/>
<feature type="transmembrane region" description="Helical" evidence="1">
    <location>
        <begin position="67"/>
        <end position="86"/>
    </location>
</feature>
<feature type="transmembrane region" description="Helical" evidence="1">
    <location>
        <begin position="93"/>
        <end position="114"/>
    </location>
</feature>